<evidence type="ECO:0000313" key="2">
    <source>
        <dbReference type="EMBL" id="KAB1656793.1"/>
    </source>
</evidence>
<organism evidence="2 3">
    <name type="scientific">Pseudoclavibacter chungangensis</name>
    <dbReference type="NCBI Taxonomy" id="587635"/>
    <lineage>
        <taxon>Bacteria</taxon>
        <taxon>Bacillati</taxon>
        <taxon>Actinomycetota</taxon>
        <taxon>Actinomycetes</taxon>
        <taxon>Micrococcales</taxon>
        <taxon>Microbacteriaceae</taxon>
        <taxon>Pseudoclavibacter</taxon>
    </lineage>
</organism>
<feature type="domain" description="VTC" evidence="1">
    <location>
        <begin position="33"/>
        <end position="240"/>
    </location>
</feature>
<comment type="caution">
    <text evidence="2">The sequence shown here is derived from an EMBL/GenBank/DDBJ whole genome shotgun (WGS) entry which is preliminary data.</text>
</comment>
<dbReference type="RefSeq" id="WP_158040545.1">
    <property type="nucleotide sequence ID" value="NZ_JACCFV010000001.1"/>
</dbReference>
<dbReference type="OrthoDB" id="148766at2"/>
<dbReference type="Proteomes" id="UP000467240">
    <property type="component" value="Unassembled WGS sequence"/>
</dbReference>
<dbReference type="InterPro" id="IPR042267">
    <property type="entry name" value="VTC_sf"/>
</dbReference>
<proteinExistence type="predicted"/>
<keyword evidence="3" id="KW-1185">Reference proteome</keyword>
<sequence>MIRTADAPRPLGAARFAPVSLDVLQDRAPLLTRTDRKYVVPIDELEALVRALPADTRVLDIGGRSAFRYDSIYFDTPELRSFHSGALGRRRRFKIRSRRYLDSGDTFLEVKTKGLRGCTVKERLPVAPSAFGTLDGDGLDFIDRALRELRLPPARELELRPTLRSRYLRTTLLTDDGTGRATIDTALEWSLPDGRSLRPVTTSIVESKTAGPAGSIDRALWRLHRRPCAISKYTTGLAALDDHLPGNRWHRLLTGPLAARPPR</sequence>
<dbReference type="GO" id="GO:0006799">
    <property type="term" value="P:polyphosphate biosynthetic process"/>
    <property type="evidence" value="ECO:0007669"/>
    <property type="project" value="UniProtKB-ARBA"/>
</dbReference>
<dbReference type="CDD" id="cd07750">
    <property type="entry name" value="PolyPPase_VTC_like"/>
    <property type="match status" value="1"/>
</dbReference>
<evidence type="ECO:0000313" key="3">
    <source>
        <dbReference type="Proteomes" id="UP000467240"/>
    </source>
</evidence>
<dbReference type="Gene3D" id="3.20.100.30">
    <property type="entry name" value="VTC, catalytic tunnel domain"/>
    <property type="match status" value="1"/>
</dbReference>
<accession>A0A7J5BR80</accession>
<reference evidence="2 3" key="1">
    <citation type="submission" date="2019-09" db="EMBL/GenBank/DDBJ databases">
        <title>Phylogeny of genus Pseudoclavibacter and closely related genus.</title>
        <authorList>
            <person name="Li Y."/>
        </authorList>
    </citation>
    <scope>NUCLEOTIDE SEQUENCE [LARGE SCALE GENOMIC DNA]</scope>
    <source>
        <strain evidence="2 3">DSM 23821</strain>
    </source>
</reference>
<dbReference type="AlphaFoldDB" id="A0A7J5BR80"/>
<gene>
    <name evidence="2" type="ORF">F8O01_09025</name>
</gene>
<dbReference type="Pfam" id="PF09359">
    <property type="entry name" value="VTC"/>
    <property type="match status" value="1"/>
</dbReference>
<dbReference type="EMBL" id="WBJZ01000010">
    <property type="protein sequence ID" value="KAB1656793.1"/>
    <property type="molecule type" value="Genomic_DNA"/>
</dbReference>
<protein>
    <submittedName>
        <fullName evidence="2">Polyphosphate polymerase domain-containing protein</fullName>
    </submittedName>
</protein>
<name>A0A7J5BR80_9MICO</name>
<evidence type="ECO:0000259" key="1">
    <source>
        <dbReference type="Pfam" id="PF09359"/>
    </source>
</evidence>
<dbReference type="InterPro" id="IPR018966">
    <property type="entry name" value="VTC_domain"/>
</dbReference>